<feature type="transmembrane region" description="Helical" evidence="1">
    <location>
        <begin position="63"/>
        <end position="82"/>
    </location>
</feature>
<name>A0AAE3L309_9FIRM</name>
<keyword evidence="3" id="KW-1185">Reference proteome</keyword>
<organism evidence="2 3">
    <name type="scientific">Irregularibacter muris</name>
    <dbReference type="NCBI Taxonomy" id="1796619"/>
    <lineage>
        <taxon>Bacteria</taxon>
        <taxon>Bacillati</taxon>
        <taxon>Bacillota</taxon>
        <taxon>Clostridia</taxon>
        <taxon>Eubacteriales</taxon>
        <taxon>Eubacteriaceae</taxon>
        <taxon>Irregularibacter</taxon>
    </lineage>
</organism>
<evidence type="ECO:0000256" key="1">
    <source>
        <dbReference type="SAM" id="Phobius"/>
    </source>
</evidence>
<feature type="transmembrane region" description="Helical" evidence="1">
    <location>
        <begin position="236"/>
        <end position="257"/>
    </location>
</feature>
<feature type="transmembrane region" description="Helical" evidence="1">
    <location>
        <begin position="197"/>
        <end position="216"/>
    </location>
</feature>
<dbReference type="Proteomes" id="UP001205748">
    <property type="component" value="Unassembled WGS sequence"/>
</dbReference>
<dbReference type="AlphaFoldDB" id="A0AAE3L309"/>
<gene>
    <name evidence="2" type="ORF">NSA47_11925</name>
</gene>
<accession>A0AAE3L309</accession>
<evidence type="ECO:0000313" key="3">
    <source>
        <dbReference type="Proteomes" id="UP001205748"/>
    </source>
</evidence>
<proteinExistence type="predicted"/>
<keyword evidence="1" id="KW-0812">Transmembrane</keyword>
<dbReference type="EMBL" id="JANKAS010000012">
    <property type="protein sequence ID" value="MCR1899684.1"/>
    <property type="molecule type" value="Genomic_DNA"/>
</dbReference>
<feature type="transmembrane region" description="Helical" evidence="1">
    <location>
        <begin position="165"/>
        <end position="190"/>
    </location>
</feature>
<dbReference type="RefSeq" id="WP_257532292.1">
    <property type="nucleotide sequence ID" value="NZ_JANKAS010000012.1"/>
</dbReference>
<feature type="transmembrane region" description="Helical" evidence="1">
    <location>
        <begin position="12"/>
        <end position="35"/>
    </location>
</feature>
<sequence length="266" mass="30287">MIKLLKMDFKRAIYNRQFLIVIAIGALLSLMQIYIEVIPGVKYYGDGASYFNPFVKWISNDGFNHFTLLFFMLLPVLASLPYSDSYWVDKHSGFNKSIYTRSKKKNYFISRYITNFIIGGIVVIIPLILNFYILMMLLPAVHPSIFDASLLPKDMFTSLFYFHPYLYVGVYLLLTFIFGGTFASMGLAVSAYCKNRLLVVTTPVLVYISMHMFELAGLPHLVPAKFLIADQPVHPINIVSISIIFFILFIGSLMIYAKGVSKDEGI</sequence>
<protein>
    <submittedName>
        <fullName evidence="2">Uncharacterized protein</fullName>
    </submittedName>
</protein>
<feature type="transmembrane region" description="Helical" evidence="1">
    <location>
        <begin position="112"/>
        <end position="145"/>
    </location>
</feature>
<evidence type="ECO:0000313" key="2">
    <source>
        <dbReference type="EMBL" id="MCR1899684.1"/>
    </source>
</evidence>
<reference evidence="2" key="1">
    <citation type="submission" date="2022-07" db="EMBL/GenBank/DDBJ databases">
        <title>Enhanced cultured diversity of the mouse gut microbiota enables custom-made synthetic communities.</title>
        <authorList>
            <person name="Afrizal A."/>
        </authorList>
    </citation>
    <scope>NUCLEOTIDE SEQUENCE</scope>
    <source>
        <strain evidence="2">DSM 28593</strain>
    </source>
</reference>
<keyword evidence="1" id="KW-1133">Transmembrane helix</keyword>
<keyword evidence="1" id="KW-0472">Membrane</keyword>
<comment type="caution">
    <text evidence="2">The sequence shown here is derived from an EMBL/GenBank/DDBJ whole genome shotgun (WGS) entry which is preliminary data.</text>
</comment>